<dbReference type="InterPro" id="IPR001374">
    <property type="entry name" value="R3H_dom"/>
</dbReference>
<dbReference type="Pfam" id="PF13083">
    <property type="entry name" value="KH_KhpA-B"/>
    <property type="match status" value="1"/>
</dbReference>
<comment type="function">
    <text evidence="6">A probable RNA chaperone. Forms a complex with KhpA which binds to cellular RNA and controls its expression. Plays a role in peptidoglycan (PG) homeostasis and cell length regulation.</text>
</comment>
<dbReference type="PANTHER" id="PTHR35800:SF1">
    <property type="entry name" value="RNA-BINDING PROTEIN KHPB"/>
    <property type="match status" value="1"/>
</dbReference>
<dbReference type="GO" id="GO:0071555">
    <property type="term" value="P:cell wall organization"/>
    <property type="evidence" value="ECO:0007669"/>
    <property type="project" value="UniProtKB-KW"/>
</dbReference>
<evidence type="ECO:0000256" key="2">
    <source>
        <dbReference type="ARBA" id="ARBA00022884"/>
    </source>
</evidence>
<dbReference type="AlphaFoldDB" id="A0A3R6DHD5"/>
<dbReference type="RefSeq" id="WP_117836212.1">
    <property type="nucleotide sequence ID" value="NZ_QRXJ01000023.1"/>
</dbReference>
<reference evidence="9 10" key="1">
    <citation type="submission" date="2018-08" db="EMBL/GenBank/DDBJ databases">
        <title>A genome reference for cultivated species of the human gut microbiota.</title>
        <authorList>
            <person name="Zou Y."/>
            <person name="Xue W."/>
            <person name="Luo G."/>
        </authorList>
    </citation>
    <scope>NUCLEOTIDE SEQUENCE [LARGE SCALE GENOMIC DNA]</scope>
    <source>
        <strain evidence="9 10">AF18-12LB</strain>
    </source>
</reference>
<dbReference type="SUPFAM" id="SSF82708">
    <property type="entry name" value="R3H domain"/>
    <property type="match status" value="1"/>
</dbReference>
<comment type="caution">
    <text evidence="9">The sequence shown here is derived from an EMBL/GenBank/DDBJ whole genome shotgun (WGS) entry which is preliminary data.</text>
</comment>
<name>A0A3R6DHD5_9FIRM</name>
<dbReference type="SMART" id="SM01245">
    <property type="entry name" value="Jag_N"/>
    <property type="match status" value="1"/>
</dbReference>
<dbReference type="HAMAP" id="MF_00867">
    <property type="entry name" value="KhpB"/>
    <property type="match status" value="1"/>
</dbReference>
<organism evidence="9 10">
    <name type="scientific">Coprococcus comes</name>
    <dbReference type="NCBI Taxonomy" id="410072"/>
    <lineage>
        <taxon>Bacteria</taxon>
        <taxon>Bacillati</taxon>
        <taxon>Bacillota</taxon>
        <taxon>Clostridia</taxon>
        <taxon>Lachnospirales</taxon>
        <taxon>Lachnospiraceae</taxon>
        <taxon>Coprococcus</taxon>
    </lineage>
</organism>
<dbReference type="CDD" id="cd02644">
    <property type="entry name" value="R3H_jag"/>
    <property type="match status" value="1"/>
</dbReference>
<dbReference type="Pfam" id="PF14804">
    <property type="entry name" value="Jag_N"/>
    <property type="match status" value="1"/>
</dbReference>
<evidence type="ECO:0000259" key="8">
    <source>
        <dbReference type="PROSITE" id="PS51061"/>
    </source>
</evidence>
<comment type="subunit">
    <text evidence="6">Forms a complex with KhpA.</text>
</comment>
<dbReference type="Gene3D" id="3.30.30.80">
    <property type="entry name" value="probable RNA-binding protein from clostridium symbiosum atcc 14940"/>
    <property type="match status" value="1"/>
</dbReference>
<evidence type="ECO:0000313" key="10">
    <source>
        <dbReference type="Proteomes" id="UP000283360"/>
    </source>
</evidence>
<dbReference type="InterPro" id="IPR039247">
    <property type="entry name" value="KhpB"/>
</dbReference>
<keyword evidence="1 6" id="KW-0963">Cytoplasm</keyword>
<comment type="caution">
    <text evidence="6">Lacks conserved residue(s) required for the propagation of feature annotation.</text>
</comment>
<proteinExistence type="inferred from homology"/>
<dbReference type="NCBIfam" id="NF041568">
    <property type="entry name" value="Jag_EloR"/>
    <property type="match status" value="1"/>
</dbReference>
<feature type="domain" description="R3H" evidence="8">
    <location>
        <begin position="232"/>
        <end position="298"/>
    </location>
</feature>
<dbReference type="PROSITE" id="PS51061">
    <property type="entry name" value="R3H"/>
    <property type="match status" value="1"/>
</dbReference>
<accession>A0A3R6DHD5</accession>
<dbReference type="GO" id="GO:0009252">
    <property type="term" value="P:peptidoglycan biosynthetic process"/>
    <property type="evidence" value="ECO:0007669"/>
    <property type="project" value="UniProtKB-UniRule"/>
</dbReference>
<comment type="similarity">
    <text evidence="6">Belongs to the KhpB RNA-binding protein family.</text>
</comment>
<keyword evidence="4 6" id="KW-0143">Chaperone</keyword>
<dbReference type="InterPro" id="IPR032782">
    <property type="entry name" value="KhpB_N"/>
</dbReference>
<evidence type="ECO:0000256" key="7">
    <source>
        <dbReference type="SAM" id="MobiDB-lite"/>
    </source>
</evidence>
<keyword evidence="3 6" id="KW-0133">Cell shape</keyword>
<dbReference type="InterPro" id="IPR015946">
    <property type="entry name" value="KH_dom-like_a/b"/>
</dbReference>
<comment type="domain">
    <text evidence="6">Has an N-terminal Jag-N domain and 2 RNA-binding domains (KH and R3H).</text>
</comment>
<dbReference type="InterPro" id="IPR036867">
    <property type="entry name" value="R3H_dom_sf"/>
</dbReference>
<keyword evidence="10" id="KW-1185">Reference proteome</keyword>
<evidence type="ECO:0000256" key="6">
    <source>
        <dbReference type="HAMAP-Rule" id="MF_00867"/>
    </source>
</evidence>
<dbReference type="InterPro" id="IPR038247">
    <property type="entry name" value="Jag_N_dom_sf"/>
</dbReference>
<evidence type="ECO:0000256" key="5">
    <source>
        <dbReference type="ARBA" id="ARBA00023316"/>
    </source>
</evidence>
<feature type="region of interest" description="Disordered" evidence="7">
    <location>
        <begin position="276"/>
        <end position="299"/>
    </location>
</feature>
<dbReference type="PANTHER" id="PTHR35800">
    <property type="entry name" value="PROTEIN JAG"/>
    <property type="match status" value="1"/>
</dbReference>
<evidence type="ECO:0000256" key="4">
    <source>
        <dbReference type="ARBA" id="ARBA00023186"/>
    </source>
</evidence>
<dbReference type="GO" id="GO:0003723">
    <property type="term" value="F:RNA binding"/>
    <property type="evidence" value="ECO:0007669"/>
    <property type="project" value="UniProtKB-UniRule"/>
</dbReference>
<sequence>MNEITVSAKTLDDAITEASIQLGVASDQMEYDVIEKGSAGFLGIGSRQAVIRARIKKTVTEEIKAEEIKPEEIKKEFKKDFRKDRKEFVGHKERKEYKEYKKDSKKDFKKEPKKEFVKENKTETASAVTAAAPVYEEKKELHVAVVTEATQKICEKFLQEVLQAMGMGEVTIVSSIDEEGALAIEMSGDNMGILIGKRGQTLDSLQYLTNRVANKSQDGYVRVKLDTEDYRKRRKQTLENLAKNIAYKVKRSRKPISLEPMNPYERRIIHSALQADDRVSTHSEGEEPYRRVVVTPNRR</sequence>
<dbReference type="Gene3D" id="3.30.1370.50">
    <property type="entry name" value="R3H-like domain"/>
    <property type="match status" value="1"/>
</dbReference>
<protein>
    <recommendedName>
        <fullName evidence="6">RNA-binding protein KhpB</fullName>
    </recommendedName>
    <alternativeName>
        <fullName evidence="6">RNA-binding protein EloR</fullName>
    </alternativeName>
</protein>
<feature type="compositionally biased region" description="Basic and acidic residues" evidence="7">
    <location>
        <begin position="276"/>
        <end position="290"/>
    </location>
</feature>
<dbReference type="GO" id="GO:0005737">
    <property type="term" value="C:cytoplasm"/>
    <property type="evidence" value="ECO:0007669"/>
    <property type="project" value="UniProtKB-SubCell"/>
</dbReference>
<dbReference type="Gene3D" id="3.30.300.20">
    <property type="match status" value="1"/>
</dbReference>
<dbReference type="EMBL" id="QRXJ01000023">
    <property type="protein sequence ID" value="RGT87449.1"/>
    <property type="molecule type" value="Genomic_DNA"/>
</dbReference>
<dbReference type="InterPro" id="IPR034079">
    <property type="entry name" value="R3H_KhpB"/>
</dbReference>
<evidence type="ECO:0000256" key="3">
    <source>
        <dbReference type="ARBA" id="ARBA00022960"/>
    </source>
</evidence>
<dbReference type="Proteomes" id="UP000283360">
    <property type="component" value="Unassembled WGS sequence"/>
</dbReference>
<dbReference type="SMART" id="SM00393">
    <property type="entry name" value="R3H"/>
    <property type="match status" value="1"/>
</dbReference>
<keyword evidence="5 6" id="KW-0961">Cell wall biogenesis/degradation</keyword>
<dbReference type="CDD" id="cd02414">
    <property type="entry name" value="KH-II_Jag"/>
    <property type="match status" value="1"/>
</dbReference>
<dbReference type="GO" id="GO:0008360">
    <property type="term" value="P:regulation of cell shape"/>
    <property type="evidence" value="ECO:0007669"/>
    <property type="project" value="UniProtKB-KW"/>
</dbReference>
<evidence type="ECO:0000313" key="9">
    <source>
        <dbReference type="EMBL" id="RGT87449.1"/>
    </source>
</evidence>
<dbReference type="InterPro" id="IPR038008">
    <property type="entry name" value="Jag_KH"/>
</dbReference>
<gene>
    <name evidence="6" type="primary">khpB</name>
    <name evidence="6" type="synonym">eloR</name>
    <name evidence="9" type="ORF">DWX03_14310</name>
</gene>
<evidence type="ECO:0000256" key="1">
    <source>
        <dbReference type="ARBA" id="ARBA00022490"/>
    </source>
</evidence>
<dbReference type="Pfam" id="PF01424">
    <property type="entry name" value="R3H"/>
    <property type="match status" value="1"/>
</dbReference>
<comment type="subcellular location">
    <subcellularLocation>
        <location evidence="6">Cytoplasm</location>
    </subcellularLocation>
</comment>
<keyword evidence="2 6" id="KW-0694">RNA-binding</keyword>